<name>A0A7X8GZ55_9LACT</name>
<dbReference type="PANTHER" id="PTHR16301">
    <property type="entry name" value="IMPACT-RELATED"/>
    <property type="match status" value="1"/>
</dbReference>
<dbReference type="InterPro" id="IPR020568">
    <property type="entry name" value="Ribosomal_Su5_D2-typ_SF"/>
</dbReference>
<dbReference type="GO" id="GO:0005737">
    <property type="term" value="C:cytoplasm"/>
    <property type="evidence" value="ECO:0007669"/>
    <property type="project" value="TreeGrafter"/>
</dbReference>
<dbReference type="Pfam" id="PF09186">
    <property type="entry name" value="DUF1949"/>
    <property type="match status" value="1"/>
</dbReference>
<dbReference type="InterPro" id="IPR001498">
    <property type="entry name" value="Impact_N"/>
</dbReference>
<gene>
    <name evidence="2" type="ORF">GX355_01205</name>
</gene>
<dbReference type="GO" id="GO:0006446">
    <property type="term" value="P:regulation of translational initiation"/>
    <property type="evidence" value="ECO:0007669"/>
    <property type="project" value="TreeGrafter"/>
</dbReference>
<dbReference type="InterPro" id="IPR015269">
    <property type="entry name" value="UPF0029_Impact_C"/>
</dbReference>
<comment type="caution">
    <text evidence="2">The sequence shown here is derived from an EMBL/GenBank/DDBJ whole genome shotgun (WGS) entry which is preliminary data.</text>
</comment>
<reference evidence="2 3" key="1">
    <citation type="journal article" date="2020" name="Biotechnol. Biofuels">
        <title>New insights from the biogas microbiome by comprehensive genome-resolved metagenomics of nearly 1600 species originating from multiple anaerobic digesters.</title>
        <authorList>
            <person name="Campanaro S."/>
            <person name="Treu L."/>
            <person name="Rodriguez-R L.M."/>
            <person name="Kovalovszki A."/>
            <person name="Ziels R.M."/>
            <person name="Maus I."/>
            <person name="Zhu X."/>
            <person name="Kougias P.G."/>
            <person name="Basile A."/>
            <person name="Luo G."/>
            <person name="Schluter A."/>
            <person name="Konstantinidis K.T."/>
            <person name="Angelidaki I."/>
        </authorList>
    </citation>
    <scope>NUCLEOTIDE SEQUENCE [LARGE SCALE GENOMIC DNA]</scope>
    <source>
        <strain evidence="2">AS23ysBPME_34</strain>
    </source>
</reference>
<dbReference type="InterPro" id="IPR023582">
    <property type="entry name" value="Impact"/>
</dbReference>
<evidence type="ECO:0000256" key="1">
    <source>
        <dbReference type="ARBA" id="ARBA00007665"/>
    </source>
</evidence>
<dbReference type="AlphaFoldDB" id="A0A7X8GZ55"/>
<dbReference type="InterPro" id="IPR036956">
    <property type="entry name" value="Impact_N_sf"/>
</dbReference>
<organism evidence="2 3">
    <name type="scientific">Globicatella sulfidifaciens</name>
    <dbReference type="NCBI Taxonomy" id="136093"/>
    <lineage>
        <taxon>Bacteria</taxon>
        <taxon>Bacillati</taxon>
        <taxon>Bacillota</taxon>
        <taxon>Bacilli</taxon>
        <taxon>Lactobacillales</taxon>
        <taxon>Aerococcaceae</taxon>
        <taxon>Globicatella</taxon>
    </lineage>
</organism>
<sequence length="224" mass="25488">MQLIRRDQLSENFRTILKEFVFEMEIKKSRFITYLVPVESEGEVEEKLKIIRKEHHKANHHCSAFVIGEDFSIQRMSDDGEPSGTAGVPMLEVLKHHQLTNILAVVVRYFGGIKLGTGGLIRAYGNSVSEALKEAEIVANISQMRISLIIGYPSVDTFNYFLNKTEHPITILDTIYTDQVNYQLAVNIESVKTVEEELISLFNGQLTWKNVGEDTVYIPIKNKL</sequence>
<dbReference type="InterPro" id="IPR015796">
    <property type="entry name" value="Impact_YigZ-like"/>
</dbReference>
<dbReference type="PROSITE" id="PS00910">
    <property type="entry name" value="UPF0029"/>
    <property type="match status" value="1"/>
</dbReference>
<dbReference type="InterPro" id="IPR035647">
    <property type="entry name" value="EFG_III/V"/>
</dbReference>
<dbReference type="PANTHER" id="PTHR16301:SF20">
    <property type="entry name" value="IMPACT FAMILY MEMBER YIGZ"/>
    <property type="match status" value="1"/>
</dbReference>
<accession>A0A7X8GZ55</accession>
<evidence type="ECO:0000313" key="2">
    <source>
        <dbReference type="EMBL" id="NLJ17459.1"/>
    </source>
</evidence>
<protein>
    <submittedName>
        <fullName evidence="2">YigZ family protein</fullName>
    </submittedName>
</protein>
<dbReference type="SUPFAM" id="SSF54211">
    <property type="entry name" value="Ribosomal protein S5 domain 2-like"/>
    <property type="match status" value="1"/>
</dbReference>
<dbReference type="Pfam" id="PF01205">
    <property type="entry name" value="Impact_N"/>
    <property type="match status" value="1"/>
</dbReference>
<dbReference type="Proteomes" id="UP000541058">
    <property type="component" value="Unassembled WGS sequence"/>
</dbReference>
<dbReference type="SUPFAM" id="SSF54980">
    <property type="entry name" value="EF-G C-terminal domain-like"/>
    <property type="match status" value="1"/>
</dbReference>
<dbReference type="NCBIfam" id="TIGR00257">
    <property type="entry name" value="IMPACT_YIGZ"/>
    <property type="match status" value="1"/>
</dbReference>
<proteinExistence type="inferred from homology"/>
<evidence type="ECO:0000313" key="3">
    <source>
        <dbReference type="Proteomes" id="UP000541058"/>
    </source>
</evidence>
<dbReference type="RefSeq" id="WP_276645989.1">
    <property type="nucleotide sequence ID" value="NZ_CANBAE010000107.1"/>
</dbReference>
<dbReference type="EMBL" id="JAAYSM010000032">
    <property type="protein sequence ID" value="NLJ17459.1"/>
    <property type="molecule type" value="Genomic_DNA"/>
</dbReference>
<dbReference type="Gene3D" id="3.30.230.30">
    <property type="entry name" value="Impact, N-terminal domain"/>
    <property type="match status" value="1"/>
</dbReference>
<dbReference type="Gene3D" id="3.30.70.240">
    <property type="match status" value="1"/>
</dbReference>
<comment type="similarity">
    <text evidence="1">Belongs to the IMPACT family.</text>
</comment>
<dbReference type="InterPro" id="IPR020569">
    <property type="entry name" value="UPF0029_Impact_CS"/>
</dbReference>